<sequence length="188" mass="21674">MPFVGEDVHSGRKRRYSDDDERSVYPAYPPGDSRDIYYRKQRPELSSRKVAMAKRPRMTDDDILDVDGLNNPLNTSPRSRRLSQLKALQVQPVTKTRITNALVAPCHICHRRPTKKTHLDSFADCQGCGERTCFVCIRLSIWTMWMTNHIITPLPRTNNNNRTKDGTLLDTRLWYAAAAVLSEVRMEK</sequence>
<gene>
    <name evidence="2" type="ORF">FLONG3_10349</name>
</gene>
<evidence type="ECO:0000313" key="2">
    <source>
        <dbReference type="EMBL" id="RGP62046.1"/>
    </source>
</evidence>
<feature type="compositionally biased region" description="Basic and acidic residues" evidence="1">
    <location>
        <begin position="32"/>
        <end position="41"/>
    </location>
</feature>
<dbReference type="Proteomes" id="UP000266234">
    <property type="component" value="Unassembled WGS sequence"/>
</dbReference>
<dbReference type="AlphaFoldDB" id="A0A395RPH3"/>
<feature type="region of interest" description="Disordered" evidence="1">
    <location>
        <begin position="1"/>
        <end position="41"/>
    </location>
</feature>
<proteinExistence type="predicted"/>
<accession>A0A395RPH3</accession>
<feature type="compositionally biased region" description="Basic and acidic residues" evidence="1">
    <location>
        <begin position="1"/>
        <end position="10"/>
    </location>
</feature>
<name>A0A395RPH3_9HYPO</name>
<dbReference type="OrthoDB" id="5377226at2759"/>
<reference evidence="2 3" key="1">
    <citation type="journal article" date="2018" name="PLoS Pathog.">
        <title>Evolution of structural diversity of trichothecenes, a family of toxins produced by plant pathogenic and entomopathogenic fungi.</title>
        <authorList>
            <person name="Proctor R.H."/>
            <person name="McCormick S.P."/>
            <person name="Kim H.S."/>
            <person name="Cardoza R.E."/>
            <person name="Stanley A.M."/>
            <person name="Lindo L."/>
            <person name="Kelly A."/>
            <person name="Brown D.W."/>
            <person name="Lee T."/>
            <person name="Vaughan M.M."/>
            <person name="Alexander N.J."/>
            <person name="Busman M."/>
            <person name="Gutierrez S."/>
        </authorList>
    </citation>
    <scope>NUCLEOTIDE SEQUENCE [LARGE SCALE GENOMIC DNA]</scope>
    <source>
        <strain evidence="2 3">NRRL 20695</strain>
    </source>
</reference>
<evidence type="ECO:0000256" key="1">
    <source>
        <dbReference type="SAM" id="MobiDB-lite"/>
    </source>
</evidence>
<organism evidence="2 3">
    <name type="scientific">Fusarium longipes</name>
    <dbReference type="NCBI Taxonomy" id="694270"/>
    <lineage>
        <taxon>Eukaryota</taxon>
        <taxon>Fungi</taxon>
        <taxon>Dikarya</taxon>
        <taxon>Ascomycota</taxon>
        <taxon>Pezizomycotina</taxon>
        <taxon>Sordariomycetes</taxon>
        <taxon>Hypocreomycetidae</taxon>
        <taxon>Hypocreales</taxon>
        <taxon>Nectriaceae</taxon>
        <taxon>Fusarium</taxon>
    </lineage>
</organism>
<keyword evidence="3" id="KW-1185">Reference proteome</keyword>
<comment type="caution">
    <text evidence="2">The sequence shown here is derived from an EMBL/GenBank/DDBJ whole genome shotgun (WGS) entry which is preliminary data.</text>
</comment>
<evidence type="ECO:0000313" key="3">
    <source>
        <dbReference type="Proteomes" id="UP000266234"/>
    </source>
</evidence>
<dbReference type="EMBL" id="PXOG01000296">
    <property type="protein sequence ID" value="RGP62046.1"/>
    <property type="molecule type" value="Genomic_DNA"/>
</dbReference>
<protein>
    <submittedName>
        <fullName evidence="2">Uncharacterized protein</fullName>
    </submittedName>
</protein>